<dbReference type="GO" id="GO:0061599">
    <property type="term" value="F:molybdopterin molybdotransferase activity"/>
    <property type="evidence" value="ECO:0007669"/>
    <property type="project" value="UniProtKB-UniRule"/>
</dbReference>
<dbReference type="NCBIfam" id="NF045515">
    <property type="entry name" value="Glp_gephyrin"/>
    <property type="match status" value="1"/>
</dbReference>
<comment type="pathway">
    <text evidence="3 11">Cofactor biosynthesis; molybdopterin biosynthesis.</text>
</comment>
<dbReference type="GO" id="GO:0006777">
    <property type="term" value="P:Mo-molybdopterin cofactor biosynthetic process"/>
    <property type="evidence" value="ECO:0007669"/>
    <property type="project" value="UniProtKB-UniRule"/>
</dbReference>
<keyword evidence="7 11" id="KW-0479">Metal-binding</keyword>
<proteinExistence type="inferred from homology"/>
<dbReference type="InterPro" id="IPR008284">
    <property type="entry name" value="MoCF_biosynth_CS"/>
</dbReference>
<name>A0A1E5Q9E0_9PROT</name>
<gene>
    <name evidence="13" type="ORF">BEN30_06905</name>
</gene>
<dbReference type="OrthoDB" id="9804758at2"/>
<comment type="catalytic activity">
    <reaction evidence="10">
        <text>adenylyl-molybdopterin + molybdate = Mo-molybdopterin + AMP + H(+)</text>
        <dbReference type="Rhea" id="RHEA:35047"/>
        <dbReference type="ChEBI" id="CHEBI:15378"/>
        <dbReference type="ChEBI" id="CHEBI:36264"/>
        <dbReference type="ChEBI" id="CHEBI:62727"/>
        <dbReference type="ChEBI" id="CHEBI:71302"/>
        <dbReference type="ChEBI" id="CHEBI:456215"/>
        <dbReference type="EC" id="2.10.1.1"/>
    </reaction>
</comment>
<evidence type="ECO:0000256" key="9">
    <source>
        <dbReference type="ARBA" id="ARBA00023150"/>
    </source>
</evidence>
<keyword evidence="6 11" id="KW-0808">Transferase</keyword>
<dbReference type="SUPFAM" id="SSF53218">
    <property type="entry name" value="Molybdenum cofactor biosynthesis proteins"/>
    <property type="match status" value="1"/>
</dbReference>
<evidence type="ECO:0000256" key="7">
    <source>
        <dbReference type="ARBA" id="ARBA00022723"/>
    </source>
</evidence>
<keyword evidence="8 11" id="KW-0460">Magnesium</keyword>
<dbReference type="Gene3D" id="3.40.980.10">
    <property type="entry name" value="MoaB/Mog-like domain"/>
    <property type="match status" value="1"/>
</dbReference>
<dbReference type="InterPro" id="IPR005111">
    <property type="entry name" value="MoeA_C_domain_IV"/>
</dbReference>
<sequence length="408" mass="42236">MIPASDALSQIIAAMKPTCAEQVALPDALGRILAEDVLARLTQPWADVSAMDGYAVRQEDVAQVSAQAPATLKVIGESAAGGSFDGDVGPGCAVRIFTGAPVPKGTDTIIIQEDTEAAGEAITVLEKAPAGKFIRPAGLDFKADTVLLKAGSLMSGRNVGLAAAANVPWVKVRRKPRIALIATGNEVVMPGDTLGDNQIISSNSVMLSAFIKVLGGEPLDLGIARDDLGSLTERVRAAKQADMLITIGGASVGDYDLVGQVLLQEGLQLAFDKVAMRPGKPVIFGLLDGMPVLGMPGNPVSVGVSSAVFLRPAIAAMLSVPATDAPLQTAQLAIDLGGNDERQEYMRATLSIGADGEHLVTPFSKQDSAMLAKFAEADCLVIRAPFAPPAKAGDTVDFIPLHTGRITL</sequence>
<evidence type="ECO:0000313" key="14">
    <source>
        <dbReference type="Proteomes" id="UP000095347"/>
    </source>
</evidence>
<evidence type="ECO:0000256" key="4">
    <source>
        <dbReference type="ARBA" id="ARBA00010763"/>
    </source>
</evidence>
<dbReference type="EC" id="2.10.1.1" evidence="11"/>
<comment type="function">
    <text evidence="2 11">Catalyzes the insertion of molybdate into adenylated molybdopterin with the concomitant release of AMP.</text>
</comment>
<dbReference type="Proteomes" id="UP000095347">
    <property type="component" value="Unassembled WGS sequence"/>
</dbReference>
<dbReference type="InterPro" id="IPR036688">
    <property type="entry name" value="MoeA_C_domain_IV_sf"/>
</dbReference>
<evidence type="ECO:0000256" key="1">
    <source>
        <dbReference type="ARBA" id="ARBA00001946"/>
    </source>
</evidence>
<dbReference type="SUPFAM" id="SSF63867">
    <property type="entry name" value="MoeA C-terminal domain-like"/>
    <property type="match status" value="1"/>
</dbReference>
<dbReference type="GO" id="GO:0005829">
    <property type="term" value="C:cytosol"/>
    <property type="evidence" value="ECO:0007669"/>
    <property type="project" value="TreeGrafter"/>
</dbReference>
<dbReference type="InterPro" id="IPR001453">
    <property type="entry name" value="MoaB/Mog_dom"/>
</dbReference>
<keyword evidence="14" id="KW-1185">Reference proteome</keyword>
<dbReference type="CDD" id="cd00887">
    <property type="entry name" value="MoeA"/>
    <property type="match status" value="1"/>
</dbReference>
<keyword evidence="9 11" id="KW-0501">Molybdenum cofactor biosynthesis</keyword>
<dbReference type="AlphaFoldDB" id="A0A1E5Q9E0"/>
<evidence type="ECO:0000256" key="6">
    <source>
        <dbReference type="ARBA" id="ARBA00022679"/>
    </source>
</evidence>
<dbReference type="STRING" id="28181.BEN30_06905"/>
<accession>A0A1E5Q9E0</accession>
<dbReference type="InterPro" id="IPR038987">
    <property type="entry name" value="MoeA-like"/>
</dbReference>
<dbReference type="Pfam" id="PF03453">
    <property type="entry name" value="MoeA_N"/>
    <property type="match status" value="1"/>
</dbReference>
<feature type="domain" description="MoaB/Mog" evidence="12">
    <location>
        <begin position="179"/>
        <end position="316"/>
    </location>
</feature>
<dbReference type="InterPro" id="IPR036425">
    <property type="entry name" value="MoaB/Mog-like_dom_sf"/>
</dbReference>
<evidence type="ECO:0000256" key="5">
    <source>
        <dbReference type="ARBA" id="ARBA00022505"/>
    </source>
</evidence>
<comment type="caution">
    <text evidence="13">The sequence shown here is derived from an EMBL/GenBank/DDBJ whole genome shotgun (WGS) entry which is preliminary data.</text>
</comment>
<keyword evidence="5 11" id="KW-0500">Molybdenum</keyword>
<comment type="cofactor">
    <cofactor evidence="1 11">
        <name>Mg(2+)</name>
        <dbReference type="ChEBI" id="CHEBI:18420"/>
    </cofactor>
</comment>
<dbReference type="SMART" id="SM00852">
    <property type="entry name" value="MoCF_biosynth"/>
    <property type="match status" value="1"/>
</dbReference>
<evidence type="ECO:0000256" key="3">
    <source>
        <dbReference type="ARBA" id="ARBA00005046"/>
    </source>
</evidence>
<dbReference type="Pfam" id="PF03454">
    <property type="entry name" value="MoeA_C"/>
    <property type="match status" value="1"/>
</dbReference>
<evidence type="ECO:0000256" key="11">
    <source>
        <dbReference type="RuleBase" id="RU365090"/>
    </source>
</evidence>
<dbReference type="InterPro" id="IPR005110">
    <property type="entry name" value="MoeA_linker/N"/>
</dbReference>
<dbReference type="Gene3D" id="2.170.190.11">
    <property type="entry name" value="Molybdopterin biosynthesis moea protein, domain 3"/>
    <property type="match status" value="1"/>
</dbReference>
<dbReference type="SUPFAM" id="SSF63882">
    <property type="entry name" value="MoeA N-terminal region -like"/>
    <property type="match status" value="1"/>
</dbReference>
<evidence type="ECO:0000256" key="8">
    <source>
        <dbReference type="ARBA" id="ARBA00022842"/>
    </source>
</evidence>
<reference evidence="14" key="1">
    <citation type="submission" date="2016-07" db="EMBL/GenBank/DDBJ databases">
        <authorList>
            <person name="Florea S."/>
            <person name="Webb J.S."/>
            <person name="Jaromczyk J."/>
            <person name="Schardl C.L."/>
        </authorList>
    </citation>
    <scope>NUCLEOTIDE SEQUENCE [LARGE SCALE GENOMIC DNA]</scope>
    <source>
        <strain evidence="14">MV-1</strain>
    </source>
</reference>
<dbReference type="EMBL" id="MCGG01000017">
    <property type="protein sequence ID" value="OEJ68120.1"/>
    <property type="molecule type" value="Genomic_DNA"/>
</dbReference>
<evidence type="ECO:0000256" key="2">
    <source>
        <dbReference type="ARBA" id="ARBA00002901"/>
    </source>
</evidence>
<evidence type="ECO:0000256" key="10">
    <source>
        <dbReference type="ARBA" id="ARBA00047317"/>
    </source>
</evidence>
<dbReference type="FunFam" id="3.40.980.10:FF:000004">
    <property type="entry name" value="Molybdopterin molybdenumtransferase"/>
    <property type="match status" value="1"/>
</dbReference>
<protein>
    <recommendedName>
        <fullName evidence="11">Molybdopterin molybdenumtransferase</fullName>
        <ecNumber evidence="11">2.10.1.1</ecNumber>
    </recommendedName>
</protein>
<dbReference type="GO" id="GO:0046872">
    <property type="term" value="F:metal ion binding"/>
    <property type="evidence" value="ECO:0007669"/>
    <property type="project" value="UniProtKB-UniRule"/>
</dbReference>
<dbReference type="Gene3D" id="2.40.340.10">
    <property type="entry name" value="MoeA, C-terminal, domain IV"/>
    <property type="match status" value="1"/>
</dbReference>
<evidence type="ECO:0000313" key="13">
    <source>
        <dbReference type="EMBL" id="OEJ68120.1"/>
    </source>
</evidence>
<dbReference type="PANTHER" id="PTHR10192:SF5">
    <property type="entry name" value="GEPHYRIN"/>
    <property type="match status" value="1"/>
</dbReference>
<organism evidence="13 14">
    <name type="scientific">Magnetovibrio blakemorei</name>
    <dbReference type="NCBI Taxonomy" id="28181"/>
    <lineage>
        <taxon>Bacteria</taxon>
        <taxon>Pseudomonadati</taxon>
        <taxon>Pseudomonadota</taxon>
        <taxon>Alphaproteobacteria</taxon>
        <taxon>Rhodospirillales</taxon>
        <taxon>Magnetovibrionaceae</taxon>
        <taxon>Magnetovibrio</taxon>
    </lineage>
</organism>
<dbReference type="PANTHER" id="PTHR10192">
    <property type="entry name" value="MOLYBDOPTERIN BIOSYNTHESIS PROTEIN"/>
    <property type="match status" value="1"/>
</dbReference>
<dbReference type="PROSITE" id="PS01079">
    <property type="entry name" value="MOCF_BIOSYNTHESIS_2"/>
    <property type="match status" value="1"/>
</dbReference>
<evidence type="ECO:0000259" key="12">
    <source>
        <dbReference type="SMART" id="SM00852"/>
    </source>
</evidence>
<dbReference type="Gene3D" id="3.90.105.10">
    <property type="entry name" value="Molybdopterin biosynthesis moea protein, domain 2"/>
    <property type="match status" value="1"/>
</dbReference>
<dbReference type="UniPathway" id="UPA00344"/>
<comment type="similarity">
    <text evidence="4 11">Belongs to the MoeA family.</text>
</comment>
<dbReference type="InterPro" id="IPR036135">
    <property type="entry name" value="MoeA_linker/N_sf"/>
</dbReference>
<dbReference type="Pfam" id="PF00994">
    <property type="entry name" value="MoCF_biosynth"/>
    <property type="match status" value="1"/>
</dbReference>